<sequence>MKGFFVTATDTEVGKTVVTGALAGILRKRGYHTGVYKPIQSGHLSFHPEGDAARLKEVAGVSSSYEEICPYSFEEPLAPRLAMKRAGKDVFIADILKHYKKISKQFDSLFIEGAGGLVVPYTSDALVADFAKELQLPLLIVARPTLGTVNHTILTISYAKAYGLSIAGVIFSGCQSSEKERVLENKKMIEELTDVPVIGLLPLLREGVTQKELLQAAEENIDISRLEEFLRYESNVESSLSI</sequence>
<evidence type="ECO:0000256" key="3">
    <source>
        <dbReference type="ARBA" id="ARBA00022723"/>
    </source>
</evidence>
<dbReference type="EMBL" id="JOTN01000002">
    <property type="protein sequence ID" value="KEK21109.1"/>
    <property type="molecule type" value="Genomic_DNA"/>
</dbReference>
<dbReference type="HAMAP" id="MF_00336">
    <property type="entry name" value="BioD"/>
    <property type="match status" value="1"/>
</dbReference>
<dbReference type="GO" id="GO:0000287">
    <property type="term" value="F:magnesium ion binding"/>
    <property type="evidence" value="ECO:0007669"/>
    <property type="project" value="UniProtKB-UniRule"/>
</dbReference>
<keyword evidence="11" id="KW-1185">Reference proteome</keyword>
<dbReference type="InterPro" id="IPR004472">
    <property type="entry name" value="DTB_synth_BioD"/>
</dbReference>
<protein>
    <recommendedName>
        <fullName evidence="9">ATP-dependent dethiobiotin synthetase BioD</fullName>
        <ecNumber evidence="9">6.3.3.3</ecNumber>
    </recommendedName>
    <alternativeName>
        <fullName evidence="9">DTB synthetase</fullName>
        <shortName evidence="9">DTBS</shortName>
    </alternativeName>
    <alternativeName>
        <fullName evidence="9">Dethiobiotin synthase</fullName>
    </alternativeName>
</protein>
<dbReference type="RefSeq" id="WP_034636055.1">
    <property type="nucleotide sequence ID" value="NZ_CBCSJC010000001.1"/>
</dbReference>
<feature type="binding site" evidence="9">
    <location>
        <begin position="112"/>
        <end position="115"/>
    </location>
    <ligand>
        <name>ATP</name>
        <dbReference type="ChEBI" id="CHEBI:30616"/>
    </ligand>
</feature>
<dbReference type="FunFam" id="3.40.50.300:FF:000292">
    <property type="entry name" value="ATP-dependent dethiobiotin synthetase BioD"/>
    <property type="match status" value="1"/>
</dbReference>
<keyword evidence="5 9" id="KW-0093">Biotin biosynthesis</keyword>
<dbReference type="CDD" id="cd03109">
    <property type="entry name" value="DTBS"/>
    <property type="match status" value="1"/>
</dbReference>
<dbReference type="GO" id="GO:0042803">
    <property type="term" value="F:protein homodimerization activity"/>
    <property type="evidence" value="ECO:0007669"/>
    <property type="project" value="UniProtKB-ARBA"/>
</dbReference>
<keyword evidence="1 9" id="KW-0963">Cytoplasm</keyword>
<comment type="caution">
    <text evidence="9">Lacks conserved residue(s) required for the propagation of feature annotation.</text>
</comment>
<evidence type="ECO:0000256" key="1">
    <source>
        <dbReference type="ARBA" id="ARBA00022490"/>
    </source>
</evidence>
<dbReference type="eggNOG" id="COG0132">
    <property type="taxonomic scope" value="Bacteria"/>
</dbReference>
<comment type="cofactor">
    <cofactor evidence="9">
        <name>Mg(2+)</name>
        <dbReference type="ChEBI" id="CHEBI:18420"/>
    </cofactor>
</comment>
<comment type="catalytic activity">
    <reaction evidence="9">
        <text>(7R,8S)-7,8-diammoniononanoate + CO2 + ATP = (4R,5S)-dethiobiotin + ADP + phosphate + 3 H(+)</text>
        <dbReference type="Rhea" id="RHEA:15805"/>
        <dbReference type="ChEBI" id="CHEBI:15378"/>
        <dbReference type="ChEBI" id="CHEBI:16526"/>
        <dbReference type="ChEBI" id="CHEBI:30616"/>
        <dbReference type="ChEBI" id="CHEBI:43474"/>
        <dbReference type="ChEBI" id="CHEBI:149469"/>
        <dbReference type="ChEBI" id="CHEBI:149473"/>
        <dbReference type="ChEBI" id="CHEBI:456216"/>
        <dbReference type="EC" id="6.3.3.3"/>
    </reaction>
</comment>
<keyword evidence="7 9" id="KW-0460">Magnesium</keyword>
<accession>A0A073K1C0</accession>
<comment type="caution">
    <text evidence="10">The sequence shown here is derived from an EMBL/GenBank/DDBJ whole genome shotgun (WGS) entry which is preliminary data.</text>
</comment>
<dbReference type="STRING" id="574376.BAMA_09975"/>
<evidence type="ECO:0000313" key="10">
    <source>
        <dbReference type="EMBL" id="KEK21109.1"/>
    </source>
</evidence>
<evidence type="ECO:0000256" key="4">
    <source>
        <dbReference type="ARBA" id="ARBA00022741"/>
    </source>
</evidence>
<dbReference type="NCBIfam" id="TIGR00347">
    <property type="entry name" value="bioD"/>
    <property type="match status" value="1"/>
</dbReference>
<evidence type="ECO:0000256" key="9">
    <source>
        <dbReference type="HAMAP-Rule" id="MF_00336"/>
    </source>
</evidence>
<feature type="binding site" evidence="9">
    <location>
        <position position="51"/>
    </location>
    <ligand>
        <name>Mg(2+)</name>
        <dbReference type="ChEBI" id="CHEBI:18420"/>
    </ligand>
</feature>
<feature type="binding site" evidence="9">
    <location>
        <position position="51"/>
    </location>
    <ligand>
        <name>ATP</name>
        <dbReference type="ChEBI" id="CHEBI:30616"/>
    </ligand>
</feature>
<name>A0A073K1C0_9BACI</name>
<comment type="similarity">
    <text evidence="9">Belongs to the dethiobiotin synthetase family.</text>
</comment>
<keyword evidence="3 9" id="KW-0479">Metal-binding</keyword>
<evidence type="ECO:0000256" key="5">
    <source>
        <dbReference type="ARBA" id="ARBA00022756"/>
    </source>
</evidence>
<feature type="binding site" evidence="9">
    <location>
        <position position="210"/>
    </location>
    <ligand>
        <name>ATP</name>
        <dbReference type="ChEBI" id="CHEBI:30616"/>
    </ligand>
</feature>
<dbReference type="GO" id="GO:0009102">
    <property type="term" value="P:biotin biosynthetic process"/>
    <property type="evidence" value="ECO:0007669"/>
    <property type="project" value="UniProtKB-UniRule"/>
</dbReference>
<comment type="catalytic activity">
    <reaction evidence="8">
        <text>(7R,8S)-8-amino-7-(carboxyamino)nonanoate + ATP = (4R,5S)-dethiobiotin + ADP + phosphate + H(+)</text>
        <dbReference type="Rhea" id="RHEA:63684"/>
        <dbReference type="ChEBI" id="CHEBI:15378"/>
        <dbReference type="ChEBI" id="CHEBI:30616"/>
        <dbReference type="ChEBI" id="CHEBI:43474"/>
        <dbReference type="ChEBI" id="CHEBI:149470"/>
        <dbReference type="ChEBI" id="CHEBI:149473"/>
        <dbReference type="ChEBI" id="CHEBI:456216"/>
    </reaction>
</comment>
<evidence type="ECO:0000256" key="6">
    <source>
        <dbReference type="ARBA" id="ARBA00022840"/>
    </source>
</evidence>
<dbReference type="AlphaFoldDB" id="A0A073K1C0"/>
<evidence type="ECO:0000313" key="11">
    <source>
        <dbReference type="Proteomes" id="UP000027822"/>
    </source>
</evidence>
<dbReference type="PANTHER" id="PTHR43210">
    <property type="entry name" value="DETHIOBIOTIN SYNTHETASE"/>
    <property type="match status" value="1"/>
</dbReference>
<feature type="binding site" evidence="9">
    <location>
        <begin position="12"/>
        <end position="17"/>
    </location>
    <ligand>
        <name>ATP</name>
        <dbReference type="ChEBI" id="CHEBI:30616"/>
    </ligand>
</feature>
<evidence type="ECO:0000256" key="8">
    <source>
        <dbReference type="ARBA" id="ARBA00047386"/>
    </source>
</evidence>
<comment type="subunit">
    <text evidence="9">Homodimer.</text>
</comment>
<comment type="function">
    <text evidence="9">Catalyzes a mechanistically unusual reaction, the ATP-dependent insertion of CO2 between the N7 and N8 nitrogen atoms of 7,8-diaminopelargonic acid (DAPA, also called 7,8-diammoniononanoate) to form a ureido ring.</text>
</comment>
<dbReference type="InterPro" id="IPR027417">
    <property type="entry name" value="P-loop_NTPase"/>
</dbReference>
<dbReference type="GO" id="GO:0005829">
    <property type="term" value="C:cytosol"/>
    <property type="evidence" value="ECO:0007669"/>
    <property type="project" value="TreeGrafter"/>
</dbReference>
<dbReference type="Pfam" id="PF13500">
    <property type="entry name" value="AAA_26"/>
    <property type="match status" value="1"/>
</dbReference>
<keyword evidence="2 9" id="KW-0436">Ligase</keyword>
<evidence type="ECO:0000256" key="7">
    <source>
        <dbReference type="ARBA" id="ARBA00022842"/>
    </source>
</evidence>
<evidence type="ECO:0000256" key="2">
    <source>
        <dbReference type="ARBA" id="ARBA00022598"/>
    </source>
</evidence>
<dbReference type="PIRSF" id="PIRSF006755">
    <property type="entry name" value="DTB_synth"/>
    <property type="match status" value="1"/>
</dbReference>
<feature type="active site" evidence="9">
    <location>
        <position position="37"/>
    </location>
</feature>
<keyword evidence="6 9" id="KW-0067">ATP-binding</keyword>
<feature type="binding site" evidence="9">
    <location>
        <position position="16"/>
    </location>
    <ligand>
        <name>Mg(2+)</name>
        <dbReference type="ChEBI" id="CHEBI:18420"/>
    </ligand>
</feature>
<dbReference type="UniPathway" id="UPA00078">
    <property type="reaction ID" value="UER00161"/>
</dbReference>
<dbReference type="GO" id="GO:0004141">
    <property type="term" value="F:dethiobiotin synthase activity"/>
    <property type="evidence" value="ECO:0007669"/>
    <property type="project" value="UniProtKB-UniRule"/>
</dbReference>
<reference evidence="10 11" key="1">
    <citation type="submission" date="2014-06" db="EMBL/GenBank/DDBJ databases">
        <title>Draft genome sequence of Bacillus manliponensis JCM 15802 (MCCC 1A00708).</title>
        <authorList>
            <person name="Lai Q."/>
            <person name="Liu Y."/>
            <person name="Shao Z."/>
        </authorList>
    </citation>
    <scope>NUCLEOTIDE SEQUENCE [LARGE SCALE GENOMIC DNA]</scope>
    <source>
        <strain evidence="10 11">JCM 15802</strain>
    </source>
</reference>
<dbReference type="GO" id="GO:0005524">
    <property type="term" value="F:ATP binding"/>
    <property type="evidence" value="ECO:0007669"/>
    <property type="project" value="UniProtKB-UniRule"/>
</dbReference>
<dbReference type="Proteomes" id="UP000027822">
    <property type="component" value="Unassembled WGS sequence"/>
</dbReference>
<gene>
    <name evidence="9" type="primary">bioD</name>
    <name evidence="10" type="ORF">BAMA_09975</name>
</gene>
<comment type="pathway">
    <text evidence="9">Cofactor biosynthesis; biotin biosynthesis; biotin from 7,8-diaminononanoate: step 1/2.</text>
</comment>
<proteinExistence type="inferred from homology"/>
<dbReference type="Gene3D" id="3.40.50.300">
    <property type="entry name" value="P-loop containing nucleotide triphosphate hydrolases"/>
    <property type="match status" value="1"/>
</dbReference>
<feature type="binding site" evidence="9">
    <location>
        <begin position="202"/>
        <end position="204"/>
    </location>
    <ligand>
        <name>ATP</name>
        <dbReference type="ChEBI" id="CHEBI:30616"/>
    </ligand>
</feature>
<dbReference type="SUPFAM" id="SSF52540">
    <property type="entry name" value="P-loop containing nucleoside triphosphate hydrolases"/>
    <property type="match status" value="1"/>
</dbReference>
<dbReference type="OrthoDB" id="9802097at2"/>
<feature type="binding site" evidence="9">
    <location>
        <position position="41"/>
    </location>
    <ligand>
        <name>substrate</name>
    </ligand>
</feature>
<dbReference type="EC" id="6.3.3.3" evidence="9"/>
<feature type="binding site" evidence="9">
    <location>
        <position position="112"/>
    </location>
    <ligand>
        <name>Mg(2+)</name>
        <dbReference type="ChEBI" id="CHEBI:18420"/>
    </ligand>
</feature>
<dbReference type="PANTHER" id="PTHR43210:SF2">
    <property type="entry name" value="ATP-DEPENDENT DETHIOBIOTIN SYNTHETASE BIOD 2"/>
    <property type="match status" value="1"/>
</dbReference>
<organism evidence="10 11">
    <name type="scientific">Bacillus manliponensis</name>
    <dbReference type="NCBI Taxonomy" id="574376"/>
    <lineage>
        <taxon>Bacteria</taxon>
        <taxon>Bacillati</taxon>
        <taxon>Bacillota</taxon>
        <taxon>Bacilli</taxon>
        <taxon>Bacillales</taxon>
        <taxon>Bacillaceae</taxon>
        <taxon>Bacillus</taxon>
        <taxon>Bacillus cereus group</taxon>
    </lineage>
</organism>
<keyword evidence="4 9" id="KW-0547">Nucleotide-binding</keyword>
<comment type="subcellular location">
    <subcellularLocation>
        <location evidence="9">Cytoplasm</location>
    </subcellularLocation>
</comment>